<dbReference type="InterPro" id="IPR002455">
    <property type="entry name" value="GPCR3_GABA-B"/>
</dbReference>
<dbReference type="SUPFAM" id="SSF53822">
    <property type="entry name" value="Periplasmic binding protein-like I"/>
    <property type="match status" value="1"/>
</dbReference>
<keyword evidence="3 9" id="KW-1133">Transmembrane helix</keyword>
<comment type="subcellular location">
    <subcellularLocation>
        <location evidence="1">Membrane</location>
        <topology evidence="1">Multi-pass membrane protein</topology>
    </subcellularLocation>
</comment>
<dbReference type="GO" id="GO:0007214">
    <property type="term" value="P:gamma-aminobutyric acid signaling pathway"/>
    <property type="evidence" value="ECO:0007669"/>
    <property type="project" value="TreeGrafter"/>
</dbReference>
<feature type="transmembrane region" description="Helical" evidence="9">
    <location>
        <begin position="150"/>
        <end position="179"/>
    </location>
</feature>
<dbReference type="EMBL" id="CAJOBE010008738">
    <property type="protein sequence ID" value="CAF4068386.1"/>
    <property type="molecule type" value="Genomic_DNA"/>
</dbReference>
<keyword evidence="8" id="KW-0807">Transducer</keyword>
<evidence type="ECO:0000256" key="6">
    <source>
        <dbReference type="ARBA" id="ARBA00023170"/>
    </source>
</evidence>
<dbReference type="PANTHER" id="PTHR10519:SF74">
    <property type="entry name" value="GAMMA-AMINOBUTYRIC ACID TYPE B RECEPTOR SUBUNIT 2"/>
    <property type="match status" value="1"/>
</dbReference>
<dbReference type="Gene3D" id="3.40.50.2300">
    <property type="match status" value="2"/>
</dbReference>
<reference evidence="11" key="1">
    <citation type="submission" date="2021-02" db="EMBL/GenBank/DDBJ databases">
        <authorList>
            <person name="Nowell W R."/>
        </authorList>
    </citation>
    <scope>NUCLEOTIDE SEQUENCE</scope>
</reference>
<protein>
    <recommendedName>
        <fullName evidence="10">G-protein coupled receptors family 3 profile domain-containing protein</fullName>
    </recommendedName>
</protein>
<dbReference type="InterPro" id="IPR028082">
    <property type="entry name" value="Peripla_BP_I"/>
</dbReference>
<sequence length="226" mass="26523">MDDSAREQVYGSRYQWIILGYQSLSTWWNEPTDCSIQEIIRVINGTLQTRVPRLSIDDNENQSEYITEYIKQFSRLEKDYFDGYVYDTIWSLAYLYQSHLLSNQSITGIFKNVIENIDFIDATLKHDLKRVLKNDPPRDRTNQTIQFEHIYLSVFISISICNGIGLFISCTFLAFNIHFRSHRYIRMSSPTLNNIILGCCMLAYINMILTLWPPPPFINVMDFISV</sequence>
<keyword evidence="6" id="KW-0675">Receptor</keyword>
<dbReference type="InterPro" id="IPR017978">
    <property type="entry name" value="GPCR_3_C"/>
</dbReference>
<evidence type="ECO:0000256" key="9">
    <source>
        <dbReference type="SAM" id="Phobius"/>
    </source>
</evidence>
<evidence type="ECO:0000313" key="11">
    <source>
        <dbReference type="EMBL" id="CAF4068386.1"/>
    </source>
</evidence>
<keyword evidence="4" id="KW-0297">G-protein coupled receptor</keyword>
<feature type="domain" description="G-protein coupled receptors family 3 profile" evidence="10">
    <location>
        <begin position="153"/>
        <end position="218"/>
    </location>
</feature>
<evidence type="ECO:0000256" key="8">
    <source>
        <dbReference type="ARBA" id="ARBA00023224"/>
    </source>
</evidence>
<evidence type="ECO:0000256" key="7">
    <source>
        <dbReference type="ARBA" id="ARBA00023180"/>
    </source>
</evidence>
<evidence type="ECO:0000256" key="3">
    <source>
        <dbReference type="ARBA" id="ARBA00022989"/>
    </source>
</evidence>
<dbReference type="GO" id="GO:0004965">
    <property type="term" value="F:G protein-coupled GABA receptor activity"/>
    <property type="evidence" value="ECO:0007669"/>
    <property type="project" value="InterPro"/>
</dbReference>
<evidence type="ECO:0000256" key="5">
    <source>
        <dbReference type="ARBA" id="ARBA00023136"/>
    </source>
</evidence>
<evidence type="ECO:0000313" key="12">
    <source>
        <dbReference type="Proteomes" id="UP000663874"/>
    </source>
</evidence>
<keyword evidence="2 9" id="KW-0812">Transmembrane</keyword>
<gene>
    <name evidence="11" type="ORF">FNK824_LOCUS29662</name>
</gene>
<dbReference type="Pfam" id="PF00003">
    <property type="entry name" value="7tm_3"/>
    <property type="match status" value="1"/>
</dbReference>
<evidence type="ECO:0000256" key="4">
    <source>
        <dbReference type="ARBA" id="ARBA00023040"/>
    </source>
</evidence>
<dbReference type="GO" id="GO:0038039">
    <property type="term" value="C:G protein-coupled receptor heterodimeric complex"/>
    <property type="evidence" value="ECO:0007669"/>
    <property type="project" value="TreeGrafter"/>
</dbReference>
<evidence type="ECO:0000259" key="10">
    <source>
        <dbReference type="Pfam" id="PF00003"/>
    </source>
</evidence>
<keyword evidence="7" id="KW-0325">Glycoprotein</keyword>
<comment type="caution">
    <text evidence="11">The sequence shown here is derived from an EMBL/GenBank/DDBJ whole genome shotgun (WGS) entry which is preliminary data.</text>
</comment>
<keyword evidence="5 9" id="KW-0472">Membrane</keyword>
<dbReference type="AlphaFoldDB" id="A0A819SUW6"/>
<evidence type="ECO:0000256" key="2">
    <source>
        <dbReference type="ARBA" id="ARBA00022692"/>
    </source>
</evidence>
<accession>A0A819SUW6</accession>
<dbReference type="PANTHER" id="PTHR10519">
    <property type="entry name" value="GABA-B RECEPTOR"/>
    <property type="match status" value="1"/>
</dbReference>
<name>A0A819SUW6_9BILA</name>
<feature type="transmembrane region" description="Helical" evidence="9">
    <location>
        <begin position="191"/>
        <end position="212"/>
    </location>
</feature>
<organism evidence="11 12">
    <name type="scientific">Rotaria sordida</name>
    <dbReference type="NCBI Taxonomy" id="392033"/>
    <lineage>
        <taxon>Eukaryota</taxon>
        <taxon>Metazoa</taxon>
        <taxon>Spiralia</taxon>
        <taxon>Gnathifera</taxon>
        <taxon>Rotifera</taxon>
        <taxon>Eurotatoria</taxon>
        <taxon>Bdelloidea</taxon>
        <taxon>Philodinida</taxon>
        <taxon>Philodinidae</taxon>
        <taxon>Rotaria</taxon>
    </lineage>
</organism>
<dbReference type="Proteomes" id="UP000663874">
    <property type="component" value="Unassembled WGS sequence"/>
</dbReference>
<proteinExistence type="predicted"/>
<evidence type="ECO:0000256" key="1">
    <source>
        <dbReference type="ARBA" id="ARBA00004141"/>
    </source>
</evidence>